<dbReference type="Proteomes" id="UP000429523">
    <property type="component" value="Unassembled WGS sequence"/>
</dbReference>
<organism evidence="2 12">
    <name type="scientific">Phytophthora fragariae</name>
    <dbReference type="NCBI Taxonomy" id="53985"/>
    <lineage>
        <taxon>Eukaryota</taxon>
        <taxon>Sar</taxon>
        <taxon>Stramenopiles</taxon>
        <taxon>Oomycota</taxon>
        <taxon>Peronosporomycetes</taxon>
        <taxon>Peronosporales</taxon>
        <taxon>Peronosporaceae</taxon>
        <taxon>Phytophthora</taxon>
    </lineage>
</organism>
<keyword evidence="13" id="KW-1185">Reference proteome</keyword>
<evidence type="ECO:0000313" key="3">
    <source>
        <dbReference type="EMBL" id="KAE9015830.1"/>
    </source>
</evidence>
<evidence type="ECO:0000256" key="1">
    <source>
        <dbReference type="SAM" id="MobiDB-lite"/>
    </source>
</evidence>
<feature type="region of interest" description="Disordered" evidence="1">
    <location>
        <begin position="78"/>
        <end position="146"/>
    </location>
</feature>
<evidence type="ECO:0000313" key="11">
    <source>
        <dbReference type="EMBL" id="KAE9351558.1"/>
    </source>
</evidence>
<dbReference type="EMBL" id="QXGA01000140">
    <property type="protein sequence ID" value="KAE9151597.1"/>
    <property type="molecule type" value="Genomic_DNA"/>
</dbReference>
<evidence type="ECO:0000313" key="12">
    <source>
        <dbReference type="Proteomes" id="UP000429523"/>
    </source>
</evidence>
<sequence length="190" mass="21166">MSDFTDDEDRQLVNFALAFLRNGPHILWDQLTQQMKGTKKPKEALRQRLKTLKRTHGRNLEAFPAWFFKAELTTEITPHQPRASRRPGTCAKAATRERDKAVLRSTRTRCKPHGRASIPTATQSNSTGAPTKTTTKLKKSAKPNMPPRFQTCSATLKMESCSSSLLLLASVASTSGHAGKEITDSRYARV</sequence>
<dbReference type="Proteomes" id="UP000440367">
    <property type="component" value="Unassembled WGS sequence"/>
</dbReference>
<dbReference type="Proteomes" id="UP000486351">
    <property type="component" value="Unassembled WGS sequence"/>
</dbReference>
<evidence type="ECO:0000313" key="21">
    <source>
        <dbReference type="Proteomes" id="UP000488956"/>
    </source>
</evidence>
<dbReference type="EMBL" id="QXFY01000222">
    <property type="protein sequence ID" value="KAE9351558.1"/>
    <property type="molecule type" value="Genomic_DNA"/>
</dbReference>
<dbReference type="Proteomes" id="UP000437068">
    <property type="component" value="Unassembled WGS sequence"/>
</dbReference>
<evidence type="ECO:0000313" key="8">
    <source>
        <dbReference type="EMBL" id="KAE9241819.1"/>
    </source>
</evidence>
<name>A0A6A3FG15_9STRA</name>
<evidence type="ECO:0000313" key="9">
    <source>
        <dbReference type="EMBL" id="KAE9246057.1"/>
    </source>
</evidence>
<evidence type="ECO:0000313" key="16">
    <source>
        <dbReference type="Proteomes" id="UP000440732"/>
    </source>
</evidence>
<evidence type="ECO:0000313" key="7">
    <source>
        <dbReference type="EMBL" id="KAE9219382.1"/>
    </source>
</evidence>
<proteinExistence type="predicted"/>
<evidence type="ECO:0000313" key="18">
    <source>
        <dbReference type="Proteomes" id="UP000460718"/>
    </source>
</evidence>
<dbReference type="Proteomes" id="UP000433483">
    <property type="component" value="Unassembled WGS sequence"/>
</dbReference>
<evidence type="ECO:0000313" key="2">
    <source>
        <dbReference type="EMBL" id="KAE8945024.1"/>
    </source>
</evidence>
<dbReference type="Proteomes" id="UP000488956">
    <property type="component" value="Unassembled WGS sequence"/>
</dbReference>
<gene>
    <name evidence="10" type="ORF">PF001_g4210</name>
    <name evidence="8" type="ORF">PF002_g9068</name>
    <name evidence="9" type="ORF">PF004_g4968</name>
    <name evidence="7" type="ORF">PF005_g7901</name>
    <name evidence="6" type="ORF">PF006_g4126</name>
    <name evidence="4" type="ORF">PF007_g8153</name>
    <name evidence="11" type="ORF">PF008_g5881</name>
    <name evidence="2" type="ORF">PF009_g5316</name>
    <name evidence="5" type="ORF">PF010_g4217</name>
    <name evidence="3" type="ORF">PF011_g7447</name>
</gene>
<dbReference type="EMBL" id="QXGF01000176">
    <property type="protein sequence ID" value="KAE8945024.1"/>
    <property type="molecule type" value="Genomic_DNA"/>
</dbReference>
<evidence type="ECO:0000313" key="13">
    <source>
        <dbReference type="Proteomes" id="UP000433483"/>
    </source>
</evidence>
<dbReference type="Proteomes" id="UP000460718">
    <property type="component" value="Unassembled WGS sequence"/>
</dbReference>
<dbReference type="Proteomes" id="UP000441208">
    <property type="component" value="Unassembled WGS sequence"/>
</dbReference>
<evidence type="ECO:0000313" key="6">
    <source>
        <dbReference type="EMBL" id="KAE9151597.1"/>
    </source>
</evidence>
<dbReference type="OrthoDB" id="166764at2759"/>
<dbReference type="EMBL" id="QXFX01000143">
    <property type="protein sequence ID" value="KAE9129374.1"/>
    <property type="molecule type" value="Genomic_DNA"/>
</dbReference>
<protein>
    <submittedName>
        <fullName evidence="2">Uncharacterized protein</fullName>
    </submittedName>
</protein>
<dbReference type="Proteomes" id="UP000440732">
    <property type="component" value="Unassembled WGS sequence"/>
</dbReference>
<dbReference type="EMBL" id="QXGB01000325">
    <property type="protein sequence ID" value="KAE9219382.1"/>
    <property type="molecule type" value="Genomic_DNA"/>
</dbReference>
<evidence type="ECO:0000313" key="14">
    <source>
        <dbReference type="Proteomes" id="UP000437068"/>
    </source>
</evidence>
<accession>A0A6A3FG15</accession>
<evidence type="ECO:0000313" key="15">
    <source>
        <dbReference type="Proteomes" id="UP000440367"/>
    </source>
</evidence>
<dbReference type="Proteomes" id="UP000476176">
    <property type="component" value="Unassembled WGS sequence"/>
</dbReference>
<evidence type="ECO:0000313" key="4">
    <source>
        <dbReference type="EMBL" id="KAE9120475.1"/>
    </source>
</evidence>
<reference evidence="12 13" key="1">
    <citation type="submission" date="2018-08" db="EMBL/GenBank/DDBJ databases">
        <title>Genomic investigation of the strawberry pathogen Phytophthora fragariae indicates pathogenicity is determined by transcriptional variation in three key races.</title>
        <authorList>
            <person name="Adams T.M."/>
            <person name="Armitage A.D."/>
            <person name="Sobczyk M.K."/>
            <person name="Bates H.J."/>
            <person name="Dunwell J.M."/>
            <person name="Nellist C.F."/>
            <person name="Harrison R.J."/>
        </authorList>
    </citation>
    <scope>NUCLEOTIDE SEQUENCE [LARGE SCALE GENOMIC DNA]</scope>
    <source>
        <strain evidence="10 14">A4</strain>
        <strain evidence="8 15">BC-1</strain>
        <strain evidence="9 19">BC-23</strain>
        <strain evidence="7 13">NOV-27</strain>
        <strain evidence="6 16">NOV-5</strain>
        <strain evidence="4 17">NOV-71</strain>
        <strain evidence="11 20">NOV-77</strain>
        <strain evidence="2 12">NOV-9</strain>
        <strain evidence="5 21">ONT-3</strain>
        <strain evidence="3 18">SCRP245</strain>
    </source>
</reference>
<evidence type="ECO:0000313" key="5">
    <source>
        <dbReference type="EMBL" id="KAE9129374.1"/>
    </source>
</evidence>
<evidence type="ECO:0000313" key="19">
    <source>
        <dbReference type="Proteomes" id="UP000476176"/>
    </source>
</evidence>
<evidence type="ECO:0000313" key="10">
    <source>
        <dbReference type="EMBL" id="KAE9322847.1"/>
    </source>
</evidence>
<dbReference type="EMBL" id="QXFW01000331">
    <property type="protein sequence ID" value="KAE9015830.1"/>
    <property type="molecule type" value="Genomic_DNA"/>
</dbReference>
<dbReference type="EMBL" id="QXGC01000178">
    <property type="protein sequence ID" value="KAE9246057.1"/>
    <property type="molecule type" value="Genomic_DNA"/>
</dbReference>
<dbReference type="EMBL" id="QXGE01000141">
    <property type="protein sequence ID" value="KAE9322847.1"/>
    <property type="molecule type" value="Genomic_DNA"/>
</dbReference>
<evidence type="ECO:0000313" key="17">
    <source>
        <dbReference type="Proteomes" id="UP000441208"/>
    </source>
</evidence>
<dbReference type="AlphaFoldDB" id="A0A6A3FG15"/>
<dbReference type="EMBL" id="QXFZ01000336">
    <property type="protein sequence ID" value="KAE9120475.1"/>
    <property type="molecule type" value="Genomic_DNA"/>
</dbReference>
<evidence type="ECO:0000313" key="20">
    <source>
        <dbReference type="Proteomes" id="UP000486351"/>
    </source>
</evidence>
<dbReference type="EMBL" id="QXGD01000365">
    <property type="protein sequence ID" value="KAE9241819.1"/>
    <property type="molecule type" value="Genomic_DNA"/>
</dbReference>
<comment type="caution">
    <text evidence="2">The sequence shown here is derived from an EMBL/GenBank/DDBJ whole genome shotgun (WGS) entry which is preliminary data.</text>
</comment>